<organism evidence="2 3">
    <name type="scientific">Riccia fluitans</name>
    <dbReference type="NCBI Taxonomy" id="41844"/>
    <lineage>
        <taxon>Eukaryota</taxon>
        <taxon>Viridiplantae</taxon>
        <taxon>Streptophyta</taxon>
        <taxon>Embryophyta</taxon>
        <taxon>Marchantiophyta</taxon>
        <taxon>Marchantiopsida</taxon>
        <taxon>Marchantiidae</taxon>
        <taxon>Marchantiales</taxon>
        <taxon>Ricciaceae</taxon>
        <taxon>Riccia</taxon>
    </lineage>
</organism>
<keyword evidence="3" id="KW-1185">Reference proteome</keyword>
<reference evidence="2 3" key="1">
    <citation type="submission" date="2024-09" db="EMBL/GenBank/DDBJ databases">
        <title>Chromosome-scale assembly of Riccia fluitans.</title>
        <authorList>
            <person name="Paukszto L."/>
            <person name="Sawicki J."/>
            <person name="Karawczyk K."/>
            <person name="Piernik-Szablinska J."/>
            <person name="Szczecinska M."/>
            <person name="Mazdziarz M."/>
        </authorList>
    </citation>
    <scope>NUCLEOTIDE SEQUENCE [LARGE SCALE GENOMIC DNA]</scope>
    <source>
        <strain evidence="2">Rf_01</strain>
        <tissue evidence="2">Aerial parts of the thallus</tissue>
    </source>
</reference>
<evidence type="ECO:0000313" key="2">
    <source>
        <dbReference type="EMBL" id="KAL2634692.1"/>
    </source>
</evidence>
<feature type="transmembrane region" description="Helical" evidence="1">
    <location>
        <begin position="55"/>
        <end position="76"/>
    </location>
</feature>
<dbReference type="Proteomes" id="UP001605036">
    <property type="component" value="Unassembled WGS sequence"/>
</dbReference>
<protein>
    <submittedName>
        <fullName evidence="2">Uncharacterized protein</fullName>
    </submittedName>
</protein>
<gene>
    <name evidence="2" type="ORF">R1flu_006171</name>
</gene>
<dbReference type="AlphaFoldDB" id="A0ABD1YYA7"/>
<evidence type="ECO:0000256" key="1">
    <source>
        <dbReference type="SAM" id="Phobius"/>
    </source>
</evidence>
<name>A0ABD1YYA7_9MARC</name>
<comment type="caution">
    <text evidence="2">The sequence shown here is derived from an EMBL/GenBank/DDBJ whole genome shotgun (WGS) entry which is preliminary data.</text>
</comment>
<evidence type="ECO:0000313" key="3">
    <source>
        <dbReference type="Proteomes" id="UP001605036"/>
    </source>
</evidence>
<proteinExistence type="predicted"/>
<sequence length="107" mass="11994">MLERRWVLAVEAREIELKKDLNYSTPPIQLLVRPSPSGEGRKGPPMSCPSTQNPLAFILVFSTLLLIFMSGLNDLFRHGDPAQLILTSFHDFLRVGSSFMILPAVEI</sequence>
<dbReference type="EMBL" id="JBHFFA010000003">
    <property type="protein sequence ID" value="KAL2634692.1"/>
    <property type="molecule type" value="Genomic_DNA"/>
</dbReference>
<keyword evidence="1" id="KW-0812">Transmembrane</keyword>
<accession>A0ABD1YYA7</accession>
<keyword evidence="1" id="KW-1133">Transmembrane helix</keyword>
<keyword evidence="1" id="KW-0472">Membrane</keyword>